<keyword evidence="1" id="KW-0812">Transmembrane</keyword>
<protein>
    <submittedName>
        <fullName evidence="2">Uncharacterized protein</fullName>
    </submittedName>
</protein>
<dbReference type="Proteomes" id="UP001152646">
    <property type="component" value="Unassembled WGS sequence"/>
</dbReference>
<accession>A0A9W4JTR2</accession>
<feature type="transmembrane region" description="Helical" evidence="1">
    <location>
        <begin position="137"/>
        <end position="160"/>
    </location>
</feature>
<evidence type="ECO:0000256" key="1">
    <source>
        <dbReference type="SAM" id="Phobius"/>
    </source>
</evidence>
<name>A0A9W4JTR2_9EURO</name>
<keyword evidence="1" id="KW-1133">Transmembrane helix</keyword>
<dbReference type="EMBL" id="CAJVPA010000237">
    <property type="protein sequence ID" value="CAG8418733.1"/>
    <property type="molecule type" value="Genomic_DNA"/>
</dbReference>
<gene>
    <name evidence="2" type="ORF">PSALAMII_LOCUS9978</name>
</gene>
<evidence type="ECO:0000313" key="3">
    <source>
        <dbReference type="Proteomes" id="UP001152646"/>
    </source>
</evidence>
<organism evidence="2 3">
    <name type="scientific">Penicillium salamii</name>
    <dbReference type="NCBI Taxonomy" id="1612424"/>
    <lineage>
        <taxon>Eukaryota</taxon>
        <taxon>Fungi</taxon>
        <taxon>Dikarya</taxon>
        <taxon>Ascomycota</taxon>
        <taxon>Pezizomycotina</taxon>
        <taxon>Eurotiomycetes</taxon>
        <taxon>Eurotiomycetidae</taxon>
        <taxon>Eurotiales</taxon>
        <taxon>Aspergillaceae</taxon>
        <taxon>Penicillium</taxon>
    </lineage>
</organism>
<feature type="transmembrane region" description="Helical" evidence="1">
    <location>
        <begin position="51"/>
        <end position="71"/>
    </location>
</feature>
<reference evidence="2" key="1">
    <citation type="submission" date="2021-07" db="EMBL/GenBank/DDBJ databases">
        <authorList>
            <person name="Branca A.L. A."/>
        </authorList>
    </citation>
    <scope>NUCLEOTIDE SEQUENCE</scope>
</reference>
<evidence type="ECO:0000313" key="2">
    <source>
        <dbReference type="EMBL" id="CAG8418733.1"/>
    </source>
</evidence>
<dbReference type="AlphaFoldDB" id="A0A9W4JTR2"/>
<keyword evidence="1" id="KW-0472">Membrane</keyword>
<feature type="transmembrane region" description="Helical" evidence="1">
    <location>
        <begin position="106"/>
        <end position="125"/>
    </location>
</feature>
<proteinExistence type="predicted"/>
<sequence>MHLSVSEVARRRAGQTLPGFNKNIQRAINSASQSPDTPYTMMLKEEAQMDWRYNLVVSIANWALLAGYLVVPGTFTSLKESNQVEEILKKNTAGRAVLHTIQNPPLLVIACLFLVGGAAALIMLFRKLQSSYSWLVNRIFMPAAMNAAAGLLTTLVNVYTSRSGHWSVMAIVTIVVTGALLIVFSLLFIYYKFVKLRRVILDDEERFEIQTHGTAHSTGKFSTSDRISRVTGDVDSKF</sequence>
<feature type="transmembrane region" description="Helical" evidence="1">
    <location>
        <begin position="166"/>
        <end position="191"/>
    </location>
</feature>
<comment type="caution">
    <text evidence="2">The sequence shown here is derived from an EMBL/GenBank/DDBJ whole genome shotgun (WGS) entry which is preliminary data.</text>
</comment>
<dbReference type="OrthoDB" id="7680836at2759"/>